<dbReference type="Pfam" id="PF03466">
    <property type="entry name" value="LysR_substrate"/>
    <property type="match status" value="1"/>
</dbReference>
<evidence type="ECO:0000313" key="7">
    <source>
        <dbReference type="Proteomes" id="UP000290172"/>
    </source>
</evidence>
<dbReference type="Gene3D" id="3.40.190.290">
    <property type="match status" value="1"/>
</dbReference>
<dbReference type="Pfam" id="PF00126">
    <property type="entry name" value="HTH_1"/>
    <property type="match status" value="1"/>
</dbReference>
<evidence type="ECO:0000313" key="6">
    <source>
        <dbReference type="EMBL" id="RXJ66339.1"/>
    </source>
</evidence>
<protein>
    <submittedName>
        <fullName evidence="6">LysR family transcriptional regulator</fullName>
    </submittedName>
</protein>
<dbReference type="InterPro" id="IPR036388">
    <property type="entry name" value="WH-like_DNA-bd_sf"/>
</dbReference>
<dbReference type="Gene3D" id="1.10.10.10">
    <property type="entry name" value="Winged helix-like DNA-binding domain superfamily/Winged helix DNA-binding domain"/>
    <property type="match status" value="1"/>
</dbReference>
<organism evidence="6 7">
    <name type="scientific">Halarcobacter ebronensis</name>
    <dbReference type="NCBI Taxonomy" id="1462615"/>
    <lineage>
        <taxon>Bacteria</taxon>
        <taxon>Pseudomonadati</taxon>
        <taxon>Campylobacterota</taxon>
        <taxon>Epsilonproteobacteria</taxon>
        <taxon>Campylobacterales</taxon>
        <taxon>Arcobacteraceae</taxon>
        <taxon>Halarcobacter</taxon>
    </lineage>
</organism>
<feature type="domain" description="HTH lysR-type" evidence="5">
    <location>
        <begin position="1"/>
        <end position="58"/>
    </location>
</feature>
<evidence type="ECO:0000259" key="5">
    <source>
        <dbReference type="PROSITE" id="PS50931"/>
    </source>
</evidence>
<dbReference type="Proteomes" id="UP000290172">
    <property type="component" value="Unassembled WGS sequence"/>
</dbReference>
<dbReference type="RefSeq" id="WP_128983013.1">
    <property type="nucleotide sequence ID" value="NZ_PDKJ01000016.1"/>
</dbReference>
<dbReference type="GO" id="GO:0003700">
    <property type="term" value="F:DNA-binding transcription factor activity"/>
    <property type="evidence" value="ECO:0007669"/>
    <property type="project" value="InterPro"/>
</dbReference>
<name>A0A4Q0YBA5_9BACT</name>
<keyword evidence="3" id="KW-0238">DNA-binding</keyword>
<accession>A0A4Q0YBA5</accession>
<keyword evidence="2" id="KW-0805">Transcription regulation</keyword>
<keyword evidence="4" id="KW-0804">Transcription</keyword>
<dbReference type="SUPFAM" id="SSF46785">
    <property type="entry name" value="Winged helix' DNA-binding domain"/>
    <property type="match status" value="1"/>
</dbReference>
<dbReference type="PRINTS" id="PR00039">
    <property type="entry name" value="HTHLYSR"/>
</dbReference>
<evidence type="ECO:0000256" key="2">
    <source>
        <dbReference type="ARBA" id="ARBA00023015"/>
    </source>
</evidence>
<dbReference type="AlphaFoldDB" id="A0A4Q0YBA5"/>
<sequence>MTLKELNFFYKLCENPAVSQVANELNISQSAVSLAIKSLEGKLEEELFDRVGKKLILNDRGKYFKRITYEHYLSLIDAKTIFQNNKLAGTLNVAASKTIANFIMPNIYYDFLSQYKDVSLQINSLNSSIIIEKILDGSLDVGLIEASCDNANIIKEKIIDDELIVVTSDKNAPKKTFIDTIGKKWILRESGSGTRDVFINSLGKLAQELDIFMELYEFDEIKKILLRHNNTVTAISKVAVEKELKNKELFQIELINIEFKREFHLIYHKNRTLNRLFTTFKEFVEKQMISKNYY</sequence>
<dbReference type="PANTHER" id="PTHR30126">
    <property type="entry name" value="HTH-TYPE TRANSCRIPTIONAL REGULATOR"/>
    <property type="match status" value="1"/>
</dbReference>
<dbReference type="PROSITE" id="PS50931">
    <property type="entry name" value="HTH_LYSR"/>
    <property type="match status" value="1"/>
</dbReference>
<proteinExistence type="inferred from homology"/>
<dbReference type="InterPro" id="IPR036390">
    <property type="entry name" value="WH_DNA-bd_sf"/>
</dbReference>
<evidence type="ECO:0000256" key="3">
    <source>
        <dbReference type="ARBA" id="ARBA00023125"/>
    </source>
</evidence>
<dbReference type="InterPro" id="IPR000847">
    <property type="entry name" value="LysR_HTH_N"/>
</dbReference>
<evidence type="ECO:0000256" key="1">
    <source>
        <dbReference type="ARBA" id="ARBA00009437"/>
    </source>
</evidence>
<dbReference type="EMBL" id="PDKJ01000016">
    <property type="protein sequence ID" value="RXJ66339.1"/>
    <property type="molecule type" value="Genomic_DNA"/>
</dbReference>
<dbReference type="PANTHER" id="PTHR30126:SF94">
    <property type="entry name" value="LYSR FAMILY TRANSCRIPTIONAL REGULATOR"/>
    <property type="match status" value="1"/>
</dbReference>
<reference evidence="6 7" key="1">
    <citation type="submission" date="2017-10" db="EMBL/GenBank/DDBJ databases">
        <title>Genomics of the genus Arcobacter.</title>
        <authorList>
            <person name="Perez-Cataluna A."/>
            <person name="Figueras M.J."/>
        </authorList>
    </citation>
    <scope>NUCLEOTIDE SEQUENCE [LARGE SCALE GENOMIC DNA]</scope>
    <source>
        <strain evidence="6 7">CECT 8993</strain>
    </source>
</reference>
<dbReference type="InterPro" id="IPR005119">
    <property type="entry name" value="LysR_subst-bd"/>
</dbReference>
<evidence type="ECO:0000256" key="4">
    <source>
        <dbReference type="ARBA" id="ARBA00023163"/>
    </source>
</evidence>
<comment type="caution">
    <text evidence="6">The sequence shown here is derived from an EMBL/GenBank/DDBJ whole genome shotgun (WGS) entry which is preliminary data.</text>
</comment>
<dbReference type="GO" id="GO:0000976">
    <property type="term" value="F:transcription cis-regulatory region binding"/>
    <property type="evidence" value="ECO:0007669"/>
    <property type="project" value="TreeGrafter"/>
</dbReference>
<dbReference type="SUPFAM" id="SSF53850">
    <property type="entry name" value="Periplasmic binding protein-like II"/>
    <property type="match status" value="1"/>
</dbReference>
<comment type="similarity">
    <text evidence="1">Belongs to the LysR transcriptional regulatory family.</text>
</comment>
<gene>
    <name evidence="6" type="ORF">CRV08_13500</name>
</gene>